<dbReference type="GO" id="GO:0005886">
    <property type="term" value="C:plasma membrane"/>
    <property type="evidence" value="ECO:0007669"/>
    <property type="project" value="UniProtKB-SubCell"/>
</dbReference>
<comment type="caution">
    <text evidence="1">Lacks conserved residue(s) required for the propagation of feature annotation.</text>
</comment>
<protein>
    <recommendedName>
        <fullName evidence="1">SURF1-like protein</fullName>
    </recommendedName>
</protein>
<dbReference type="AlphaFoldDB" id="C7NEZ8"/>
<keyword evidence="1" id="KW-1003">Cell membrane</keyword>
<evidence type="ECO:0000313" key="4">
    <source>
        <dbReference type="Proteomes" id="UP000006666"/>
    </source>
</evidence>
<comment type="similarity">
    <text evidence="1">Belongs to the SURF1 family.</text>
</comment>
<keyword evidence="4" id="KW-1185">Reference proteome</keyword>
<gene>
    <name evidence="3" type="ordered locus">Ksed_07660</name>
</gene>
<evidence type="ECO:0000313" key="3">
    <source>
        <dbReference type="EMBL" id="ACV05822.1"/>
    </source>
</evidence>
<dbReference type="Proteomes" id="UP000006666">
    <property type="component" value="Chromosome"/>
</dbReference>
<accession>C7NEZ8</accession>
<sequence>MTRSSYDSPHARAWRHFRSTPRWWGLGLLVLVLLVAFWRLGLWQFENATSDAQQQVAEAAQQRPPGELEELLPLGSTFPAPERGRTATTSGTFTGEQFLVPDRQLDGETGAWVVSRFETDAGASLAVLRGLLPGEAPAQAPALPEELTGPVELAGALEAGEEPSSSRDAAEGVHGSVDLAWLANTWPSPIHNGYLFAQEVTADGEPVDFAPGALEVVPPPAPESAGWDWQNAGYALQWWLFALFGVWVAVRMLYDESRRAVLEPAAEKGSDEAPAPEGEPAYRG</sequence>
<feature type="transmembrane region" description="Helical" evidence="1">
    <location>
        <begin position="21"/>
        <end position="40"/>
    </location>
</feature>
<keyword evidence="1" id="KW-1133">Transmembrane helix</keyword>
<name>C7NEZ8_KYTSD</name>
<dbReference type="PROSITE" id="PS50895">
    <property type="entry name" value="SURF1"/>
    <property type="match status" value="1"/>
</dbReference>
<dbReference type="Pfam" id="PF02104">
    <property type="entry name" value="SURF1"/>
    <property type="match status" value="1"/>
</dbReference>
<dbReference type="KEGG" id="kse:Ksed_07660"/>
<dbReference type="HOGENOM" id="CLU_047737_0_1_11"/>
<comment type="subcellular location">
    <subcellularLocation>
        <location evidence="1">Cell membrane</location>
        <topology evidence="1">Multi-pass membrane protein</topology>
    </subcellularLocation>
</comment>
<evidence type="ECO:0000256" key="2">
    <source>
        <dbReference type="SAM" id="MobiDB-lite"/>
    </source>
</evidence>
<dbReference type="eggNOG" id="COG3346">
    <property type="taxonomic scope" value="Bacteria"/>
</dbReference>
<proteinExistence type="inferred from homology"/>
<evidence type="ECO:0000256" key="1">
    <source>
        <dbReference type="RuleBase" id="RU363076"/>
    </source>
</evidence>
<dbReference type="STRING" id="478801.Ksed_07660"/>
<dbReference type="CDD" id="cd06662">
    <property type="entry name" value="SURF1"/>
    <property type="match status" value="1"/>
</dbReference>
<dbReference type="InterPro" id="IPR002994">
    <property type="entry name" value="Surf1/Shy1"/>
</dbReference>
<dbReference type="EMBL" id="CP001686">
    <property type="protein sequence ID" value="ACV05822.1"/>
    <property type="molecule type" value="Genomic_DNA"/>
</dbReference>
<keyword evidence="1" id="KW-0812">Transmembrane</keyword>
<organism evidence="3 4">
    <name type="scientific">Kytococcus sedentarius (strain ATCC 14392 / DSM 20547 / JCM 11482 / CCUG 33030 / NBRC 15357 / NCTC 11040 / CCM 314 / 541)</name>
    <name type="common">Micrococcus sedentarius</name>
    <dbReference type="NCBI Taxonomy" id="478801"/>
    <lineage>
        <taxon>Bacteria</taxon>
        <taxon>Bacillati</taxon>
        <taxon>Actinomycetota</taxon>
        <taxon>Actinomycetes</taxon>
        <taxon>Micrococcales</taxon>
        <taxon>Kytococcaceae</taxon>
        <taxon>Kytococcus</taxon>
    </lineage>
</organism>
<feature type="region of interest" description="Disordered" evidence="2">
    <location>
        <begin position="263"/>
        <end position="284"/>
    </location>
</feature>
<dbReference type="RefSeq" id="WP_012802237.1">
    <property type="nucleotide sequence ID" value="NC_013169.1"/>
</dbReference>
<keyword evidence="1" id="KW-0472">Membrane</keyword>
<reference evidence="3 4" key="1">
    <citation type="journal article" date="2009" name="Stand. Genomic Sci.">
        <title>Complete genome sequence of Kytococcus sedentarius type strain (541).</title>
        <authorList>
            <person name="Sims D."/>
            <person name="Brettin T."/>
            <person name="Detter J.C."/>
            <person name="Han C."/>
            <person name="Lapidus A."/>
            <person name="Copeland A."/>
            <person name="Glavina Del Rio T."/>
            <person name="Nolan M."/>
            <person name="Chen F."/>
            <person name="Lucas S."/>
            <person name="Tice H."/>
            <person name="Cheng J.F."/>
            <person name="Bruce D."/>
            <person name="Goodwin L."/>
            <person name="Pitluck S."/>
            <person name="Ovchinnikova G."/>
            <person name="Pati A."/>
            <person name="Ivanova N."/>
            <person name="Mavrommatis K."/>
            <person name="Chen A."/>
            <person name="Palaniappan K."/>
            <person name="D'haeseleer P."/>
            <person name="Chain P."/>
            <person name="Bristow J."/>
            <person name="Eisen J.A."/>
            <person name="Markowitz V."/>
            <person name="Hugenholtz P."/>
            <person name="Schneider S."/>
            <person name="Goker M."/>
            <person name="Pukall R."/>
            <person name="Kyrpides N.C."/>
            <person name="Klenk H.P."/>
        </authorList>
    </citation>
    <scope>NUCLEOTIDE SEQUENCE [LARGE SCALE GENOMIC DNA]</scope>
    <source>
        <strain evidence="4">ATCC 14392 / DSM 20547 / JCM 11482 / CCUG 33030 / NBRC 15357 / NCTC 11040 / CCM 314 / 541</strain>
    </source>
</reference>